<protein>
    <recommendedName>
        <fullName evidence="3">CMP/dCMP-type deaminase domain-containing protein</fullName>
    </recommendedName>
</protein>
<accession>A0A162GPZ2</accession>
<gene>
    <name evidence="4" type="ORF">AZI87_05390</name>
</gene>
<evidence type="ECO:0000259" key="3">
    <source>
        <dbReference type="PROSITE" id="PS51747"/>
    </source>
</evidence>
<sequence>MLAQNRAEHLAFLLKKPGFELAFVEHDGHVYFAHYSQDAVTPSSAVVKLLQGLFDRFVDHSFFILRNRIFTTAPLTEMCRGIIKVVAKRATDLIIPRNHHLDVQSQFSEIGPAEVNVWPSTHLPEPVFTRSQSLFAGGALNENLITLRQTALSLASQVPRGEILHDYDRDIAAVLVDAEGHLLSFGVNANSKNKTLHAEVNLLQGFYRRRASKIPAHAILYSTHKPCKMCAGMIYHWSEDPASLRVYYTVEEKGSLSRETILDKMSLNKPFPAL</sequence>
<feature type="domain" description="CMP/dCMP-type deaminase" evidence="3">
    <location>
        <begin position="142"/>
        <end position="259"/>
    </location>
</feature>
<dbReference type="Pfam" id="PF14439">
    <property type="entry name" value="Bd3614-deam"/>
    <property type="match status" value="1"/>
</dbReference>
<dbReference type="Gene3D" id="3.40.140.10">
    <property type="entry name" value="Cytidine Deaminase, domain 2"/>
    <property type="match status" value="1"/>
</dbReference>
<dbReference type="EMBL" id="LUKD01000001">
    <property type="protein sequence ID" value="KYG68669.1"/>
    <property type="molecule type" value="Genomic_DNA"/>
</dbReference>
<dbReference type="AlphaFoldDB" id="A0A162GPZ2"/>
<organism evidence="4 5">
    <name type="scientific">Bdellovibrio bacteriovorus</name>
    <dbReference type="NCBI Taxonomy" id="959"/>
    <lineage>
        <taxon>Bacteria</taxon>
        <taxon>Pseudomonadati</taxon>
        <taxon>Bdellovibrionota</taxon>
        <taxon>Bdellovibrionia</taxon>
        <taxon>Bdellovibrionales</taxon>
        <taxon>Pseudobdellovibrionaceae</taxon>
        <taxon>Bdellovibrio</taxon>
    </lineage>
</organism>
<dbReference type="PROSITE" id="PS51747">
    <property type="entry name" value="CYT_DCMP_DEAMINASES_2"/>
    <property type="match status" value="1"/>
</dbReference>
<dbReference type="SUPFAM" id="SSF53927">
    <property type="entry name" value="Cytidine deaminase-like"/>
    <property type="match status" value="1"/>
</dbReference>
<keyword evidence="2" id="KW-0862">Zinc</keyword>
<dbReference type="InterPro" id="IPR025853">
    <property type="entry name" value="NH3ase_Bd3614-like"/>
</dbReference>
<comment type="caution">
    <text evidence="4">The sequence shown here is derived from an EMBL/GenBank/DDBJ whole genome shotgun (WGS) entry which is preliminary data.</text>
</comment>
<dbReference type="PROSITE" id="PS00903">
    <property type="entry name" value="CYT_DCMP_DEAMINASES_1"/>
    <property type="match status" value="1"/>
</dbReference>
<dbReference type="InterPro" id="IPR016192">
    <property type="entry name" value="APOBEC/CMP_deaminase_Zn-bd"/>
</dbReference>
<dbReference type="Proteomes" id="UP000075799">
    <property type="component" value="Unassembled WGS sequence"/>
</dbReference>
<evidence type="ECO:0000313" key="5">
    <source>
        <dbReference type="Proteomes" id="UP000075799"/>
    </source>
</evidence>
<evidence type="ECO:0000313" key="4">
    <source>
        <dbReference type="EMBL" id="KYG68669.1"/>
    </source>
</evidence>
<evidence type="ECO:0000256" key="2">
    <source>
        <dbReference type="ARBA" id="ARBA00022833"/>
    </source>
</evidence>
<dbReference type="InterPro" id="IPR016193">
    <property type="entry name" value="Cytidine_deaminase-like"/>
</dbReference>
<dbReference type="GO" id="GO:0016787">
    <property type="term" value="F:hydrolase activity"/>
    <property type="evidence" value="ECO:0007669"/>
    <property type="project" value="InterPro"/>
</dbReference>
<evidence type="ECO:0000256" key="1">
    <source>
        <dbReference type="ARBA" id="ARBA00022723"/>
    </source>
</evidence>
<name>A0A162GPZ2_BDEBC</name>
<reference evidence="4 5" key="1">
    <citation type="submission" date="2016-03" db="EMBL/GenBank/DDBJ databases">
        <authorList>
            <person name="Ploux O."/>
        </authorList>
    </citation>
    <scope>NUCLEOTIDE SEQUENCE [LARGE SCALE GENOMIC DNA]</scope>
    <source>
        <strain evidence="4 5">EC13</strain>
    </source>
</reference>
<keyword evidence="1" id="KW-0479">Metal-binding</keyword>
<dbReference type="GO" id="GO:0008270">
    <property type="term" value="F:zinc ion binding"/>
    <property type="evidence" value="ECO:0007669"/>
    <property type="project" value="InterPro"/>
</dbReference>
<dbReference type="InterPro" id="IPR002125">
    <property type="entry name" value="CMP_dCMP_dom"/>
</dbReference>
<proteinExistence type="predicted"/>
<dbReference type="RefSeq" id="WP_063205363.1">
    <property type="nucleotide sequence ID" value="NZ_LUKD01000001.1"/>
</dbReference>
<dbReference type="OrthoDB" id="5291463at2"/>